<dbReference type="SUPFAM" id="SSF103481">
    <property type="entry name" value="Multidrug resistance efflux transporter EmrE"/>
    <property type="match status" value="2"/>
</dbReference>
<feature type="transmembrane region" description="Helical" evidence="3">
    <location>
        <begin position="6"/>
        <end position="21"/>
    </location>
</feature>
<protein>
    <submittedName>
        <fullName evidence="5">Putative membrane protein</fullName>
    </submittedName>
</protein>
<comment type="caution">
    <text evidence="5">The sequence shown here is derived from an EMBL/GenBank/DDBJ whole genome shotgun (WGS) entry which is preliminary data.</text>
</comment>
<feature type="transmembrane region" description="Helical" evidence="3">
    <location>
        <begin position="64"/>
        <end position="82"/>
    </location>
</feature>
<sequence length="322" mass="35408">MAPKNFVILVLFIIPLIYYNLERGENVMKRNRCNSIKDICLIFLAICFLATGGIFVKLSPLPPINTGFYRVLFSIPMLLPFIKKSDVQALSRKQIMTIILAGAFLAGDLTFWNSSFSYTSVANANLLVNLTPFTVIPVSYFLFKEKMAPKFLLGGLVTLVGVLVLMANKVSLSSDRLLGDSLSLGASIFYAMFMITVYQLRDTVKSNVIMFFSAFGTLLVLAVVIFLTEGFYLPQNIAELLPLLALALVSQILGQGLLAYCLGKVNASLSSLITLSQPVVAALYAWVIFQENLNLQSVIAIVITLIGVYLAKTQTVEENEKA</sequence>
<accession>A0A060RGJ3</accession>
<dbReference type="GO" id="GO:0016020">
    <property type="term" value="C:membrane"/>
    <property type="evidence" value="ECO:0007669"/>
    <property type="project" value="InterPro"/>
</dbReference>
<comment type="similarity">
    <text evidence="2">Belongs to the EamA transporter family.</text>
</comment>
<dbReference type="PANTHER" id="PTHR22911">
    <property type="entry name" value="ACYL-MALONYL CONDENSING ENZYME-RELATED"/>
    <property type="match status" value="1"/>
</dbReference>
<proteinExistence type="inferred from homology"/>
<name>A0A060RGJ3_9STRE</name>
<feature type="transmembrane region" description="Helical" evidence="3">
    <location>
        <begin position="240"/>
        <end position="262"/>
    </location>
</feature>
<dbReference type="Proteomes" id="UP000027584">
    <property type="component" value="Unassembled WGS sequence"/>
</dbReference>
<evidence type="ECO:0000256" key="3">
    <source>
        <dbReference type="SAM" id="Phobius"/>
    </source>
</evidence>
<feature type="domain" description="EamA" evidence="4">
    <location>
        <begin position="39"/>
        <end position="166"/>
    </location>
</feature>
<dbReference type="PANTHER" id="PTHR22911:SF76">
    <property type="entry name" value="EAMA DOMAIN-CONTAINING PROTEIN"/>
    <property type="match status" value="1"/>
</dbReference>
<gene>
    <name evidence="5" type="ORF">BN963_SGAL_00586</name>
</gene>
<feature type="transmembrane region" description="Helical" evidence="3">
    <location>
        <begin position="94"/>
        <end position="112"/>
    </location>
</feature>
<feature type="transmembrane region" description="Helical" evidence="3">
    <location>
        <begin position="124"/>
        <end position="143"/>
    </location>
</feature>
<feature type="transmembrane region" description="Helical" evidence="3">
    <location>
        <begin position="295"/>
        <end position="311"/>
    </location>
</feature>
<dbReference type="AlphaFoldDB" id="A0A060RGJ3"/>
<reference evidence="5 6" key="1">
    <citation type="submission" date="2014-02" db="EMBL/GenBank/DDBJ databases">
        <authorList>
            <person name="Manrique M."/>
        </authorList>
    </citation>
    <scope>NUCLEOTIDE SEQUENCE [LARGE SCALE GENOMIC DNA]</scope>
    <source>
        <strain evidence="5 6">LMG17956</strain>
    </source>
</reference>
<feature type="transmembrane region" description="Helical" evidence="3">
    <location>
        <begin position="41"/>
        <end position="58"/>
    </location>
</feature>
<dbReference type="Pfam" id="PF00892">
    <property type="entry name" value="EamA"/>
    <property type="match status" value="2"/>
</dbReference>
<dbReference type="InterPro" id="IPR000620">
    <property type="entry name" value="EamA_dom"/>
</dbReference>
<keyword evidence="3" id="KW-0472">Membrane</keyword>
<feature type="transmembrane region" description="Helical" evidence="3">
    <location>
        <begin position="182"/>
        <end position="200"/>
    </location>
</feature>
<reference evidence="5 6" key="2">
    <citation type="submission" date="2014-05" db="EMBL/GenBank/DDBJ databases">
        <title>Genome sequence of Streptococcus gallolyticus.</title>
        <authorList>
            <person name="Del Campo R."/>
        </authorList>
    </citation>
    <scope>NUCLEOTIDE SEQUENCE [LARGE SCALE GENOMIC DNA]</scope>
    <source>
        <strain evidence="5 6">LMG17956</strain>
    </source>
</reference>
<keyword evidence="3" id="KW-1133">Transmembrane helix</keyword>
<feature type="transmembrane region" description="Helical" evidence="3">
    <location>
        <begin position="150"/>
        <end position="170"/>
    </location>
</feature>
<evidence type="ECO:0000313" key="5">
    <source>
        <dbReference type="EMBL" id="CDO17397.1"/>
    </source>
</evidence>
<evidence type="ECO:0000256" key="2">
    <source>
        <dbReference type="ARBA" id="ARBA00007362"/>
    </source>
</evidence>
<comment type="subcellular location">
    <subcellularLocation>
        <location evidence="1">Endomembrane system</location>
        <topology evidence="1">Multi-pass membrane protein</topology>
    </subcellularLocation>
</comment>
<feature type="transmembrane region" description="Helical" evidence="3">
    <location>
        <begin position="269"/>
        <end position="289"/>
    </location>
</feature>
<organism evidence="5 6">
    <name type="scientific">Streptococcus gallolyticus</name>
    <dbReference type="NCBI Taxonomy" id="315405"/>
    <lineage>
        <taxon>Bacteria</taxon>
        <taxon>Bacillati</taxon>
        <taxon>Bacillota</taxon>
        <taxon>Bacilli</taxon>
        <taxon>Lactobacillales</taxon>
        <taxon>Streptococcaceae</taxon>
        <taxon>Streptococcus</taxon>
    </lineage>
</organism>
<dbReference type="InterPro" id="IPR037185">
    <property type="entry name" value="EmrE-like"/>
</dbReference>
<feature type="transmembrane region" description="Helical" evidence="3">
    <location>
        <begin position="207"/>
        <end position="228"/>
    </location>
</feature>
<keyword evidence="3" id="KW-0812">Transmembrane</keyword>
<evidence type="ECO:0000313" key="6">
    <source>
        <dbReference type="Proteomes" id="UP000027584"/>
    </source>
</evidence>
<evidence type="ECO:0000259" key="4">
    <source>
        <dbReference type="Pfam" id="PF00892"/>
    </source>
</evidence>
<evidence type="ECO:0000256" key="1">
    <source>
        <dbReference type="ARBA" id="ARBA00004127"/>
    </source>
</evidence>
<dbReference type="EMBL" id="CCBC010000128">
    <property type="protein sequence ID" value="CDO17397.1"/>
    <property type="molecule type" value="Genomic_DNA"/>
</dbReference>
<feature type="domain" description="EamA" evidence="4">
    <location>
        <begin position="178"/>
        <end position="311"/>
    </location>
</feature>